<reference evidence="2 3" key="1">
    <citation type="submission" date="2016-10" db="EMBL/GenBank/DDBJ databases">
        <authorList>
            <person name="Varghese N."/>
            <person name="Submissions S."/>
        </authorList>
    </citation>
    <scope>NUCLEOTIDE SEQUENCE [LARGE SCALE GENOMIC DNA]</scope>
    <source>
        <strain evidence="3">YIM D21,KCTC 23444,ACCC 10710</strain>
    </source>
</reference>
<dbReference type="Proteomes" id="UP000325289">
    <property type="component" value="Unassembled WGS sequence"/>
</dbReference>
<evidence type="ECO:0000313" key="3">
    <source>
        <dbReference type="Proteomes" id="UP000325289"/>
    </source>
</evidence>
<evidence type="ECO:0000313" key="2">
    <source>
        <dbReference type="EMBL" id="SFE46743.1"/>
    </source>
</evidence>
<evidence type="ECO:0000256" key="1">
    <source>
        <dbReference type="SAM" id="SignalP"/>
    </source>
</evidence>
<dbReference type="OrthoDB" id="7743713at2"/>
<protein>
    <recommendedName>
        <fullName evidence="4">PRC-barrel domain-containing protein</fullName>
    </recommendedName>
</protein>
<feature type="chain" id="PRO_5009302100" description="PRC-barrel domain-containing protein" evidence="1">
    <location>
        <begin position="23"/>
        <end position="171"/>
    </location>
</feature>
<gene>
    <name evidence="2" type="ORF">SAMN04515678_11039</name>
</gene>
<sequence>MTKRILATTTAIALGLSGMAAAQSTAPTDESLGTEAAQAGDAIVDTGEAAVEGTANAVESGVDATGDAAASAYGAASDTAAQLEGALTDDAVVMSSDGNVVGTIYRTDLDSGRVYIDIDTAMETSLERPGVENAAVRVSSLSLGQQGLMLDMTTQQFAAALETGPIETVNN</sequence>
<accession>A0A1I2AUP6</accession>
<dbReference type="EMBL" id="FOMS01000010">
    <property type="protein sequence ID" value="SFE46743.1"/>
    <property type="molecule type" value="Genomic_DNA"/>
</dbReference>
<keyword evidence="1" id="KW-0732">Signal</keyword>
<evidence type="ECO:0008006" key="4">
    <source>
        <dbReference type="Google" id="ProtNLM"/>
    </source>
</evidence>
<dbReference type="RefSeq" id="WP_149756838.1">
    <property type="nucleotide sequence ID" value="NZ_FOMS01000010.1"/>
</dbReference>
<feature type="signal peptide" evidence="1">
    <location>
        <begin position="1"/>
        <end position="22"/>
    </location>
</feature>
<proteinExistence type="predicted"/>
<keyword evidence="3" id="KW-1185">Reference proteome</keyword>
<name>A0A1I2AUP6_9RHOB</name>
<organism evidence="2 3">
    <name type="scientific">Roseivivax sediminis</name>
    <dbReference type="NCBI Taxonomy" id="936889"/>
    <lineage>
        <taxon>Bacteria</taxon>
        <taxon>Pseudomonadati</taxon>
        <taxon>Pseudomonadota</taxon>
        <taxon>Alphaproteobacteria</taxon>
        <taxon>Rhodobacterales</taxon>
        <taxon>Roseobacteraceae</taxon>
        <taxon>Roseivivax</taxon>
    </lineage>
</organism>
<dbReference type="AlphaFoldDB" id="A0A1I2AUP6"/>